<dbReference type="SUPFAM" id="SSF52283">
    <property type="entry name" value="Formate/glycerate dehydrogenase catalytic domain-like"/>
    <property type="match status" value="1"/>
</dbReference>
<feature type="binding site" evidence="6 8">
    <location>
        <position position="249"/>
    </location>
    <ligand>
        <name>NAD(+)</name>
        <dbReference type="ChEBI" id="CHEBI:57540"/>
    </ligand>
</feature>
<evidence type="ECO:0000256" key="7">
    <source>
        <dbReference type="PIRSR" id="PIRSR001109-1"/>
    </source>
</evidence>
<feature type="binding site" evidence="6">
    <location>
        <position position="197"/>
    </location>
    <ligand>
        <name>NAD(+)</name>
        <dbReference type="ChEBI" id="CHEBI:57540"/>
    </ligand>
</feature>
<sequence>MNTKTVAYVPYKVKDMSLAAWGRKEIELAEAEMPGLMSLREEYKDSQPLKGARIAGCLHMTIQTAVLIETLQALGAEVTWSSCNIFSTQDQAAAAIADAGTAVYAWKNMTEEEFDWCIEQTLFFGEDRKPLNMILDDGGDLTNMVLDKYPELVSGINGLSEETTTGVHRLYERMEKGTLPMPAINVNDSVTKSKFDNKYGCRESAVDAIRRATDVMLAGKRVVVCGYGDVGKGTAASFKGAGSIVTVTEIDPICALQAAMDGFEVKKLETVVGNADVVITTTGNKDIVRGEHFEAMKDKTIVCNIGHFDNEIDMAWLNKNHGHTKDEIKPQVDKYNVNGKDVIILAQGRLVNLGCATGHPSFVMSNSFTNQTLAQIELWNNKDAYENKVYMLPKHLDEKVAKLHLEKIGVELTELKQDQAEYIGVKVEGPYKPEYYRY</sequence>
<feature type="binding site" evidence="6 8">
    <location>
        <begin position="305"/>
        <end position="307"/>
    </location>
    <ligand>
        <name>NAD(+)</name>
        <dbReference type="ChEBI" id="CHEBI:57540"/>
    </ligand>
</feature>
<comment type="subcellular location">
    <subcellularLocation>
        <location evidence="6">Cytoplasm</location>
    </subcellularLocation>
</comment>
<dbReference type="PANTHER" id="PTHR23420">
    <property type="entry name" value="ADENOSYLHOMOCYSTEINASE"/>
    <property type="match status" value="1"/>
</dbReference>
<evidence type="ECO:0000313" key="13">
    <source>
        <dbReference type="Proteomes" id="UP000236641"/>
    </source>
</evidence>
<dbReference type="FunFam" id="3.40.50.720:FF:000004">
    <property type="entry name" value="Adenosylhomocysteinase"/>
    <property type="match status" value="1"/>
</dbReference>
<feature type="binding site" evidence="6">
    <location>
        <position position="284"/>
    </location>
    <ligand>
        <name>NAD(+)</name>
        <dbReference type="ChEBI" id="CHEBI:57540"/>
    </ligand>
</feature>
<feature type="binding site" evidence="6 7">
    <location>
        <position position="61"/>
    </location>
    <ligand>
        <name>substrate</name>
    </ligand>
</feature>
<name>A0A2K1E451_9FLAO</name>
<dbReference type="RefSeq" id="WP_103050893.1">
    <property type="nucleotide sequence ID" value="NZ_POWF01000001.1"/>
</dbReference>
<dbReference type="InterPro" id="IPR036291">
    <property type="entry name" value="NAD(P)-bd_dom_sf"/>
</dbReference>
<comment type="similarity">
    <text evidence="1 6 10">Belongs to the adenosylhomocysteinase family.</text>
</comment>
<dbReference type="Pfam" id="PF00670">
    <property type="entry name" value="AdoHcyase_NAD"/>
    <property type="match status" value="1"/>
</dbReference>
<comment type="pathway">
    <text evidence="6 9">Amino-acid biosynthesis; L-homocysteine biosynthesis; L-homocysteine from S-adenosyl-L-homocysteine: step 1/1.</text>
</comment>
<keyword evidence="3 6" id="KW-0554">One-carbon metabolism</keyword>
<dbReference type="SMART" id="SM00997">
    <property type="entry name" value="AdoHcyase_NAD"/>
    <property type="match status" value="1"/>
</dbReference>
<evidence type="ECO:0000256" key="3">
    <source>
        <dbReference type="ARBA" id="ARBA00022563"/>
    </source>
</evidence>
<dbReference type="FunFam" id="3.40.50.1480:FF:000004">
    <property type="entry name" value="Adenosylhomocysteinase"/>
    <property type="match status" value="1"/>
</dbReference>
<comment type="catalytic activity">
    <reaction evidence="6 9">
        <text>S-adenosyl-L-homocysteine + H2O = L-homocysteine + adenosine</text>
        <dbReference type="Rhea" id="RHEA:21708"/>
        <dbReference type="ChEBI" id="CHEBI:15377"/>
        <dbReference type="ChEBI" id="CHEBI:16335"/>
        <dbReference type="ChEBI" id="CHEBI:57856"/>
        <dbReference type="ChEBI" id="CHEBI:58199"/>
        <dbReference type="EC" id="3.13.2.1"/>
    </reaction>
</comment>
<dbReference type="PIRSF" id="PIRSF001109">
    <property type="entry name" value="Ad_hcy_hydrolase"/>
    <property type="match status" value="1"/>
</dbReference>
<comment type="cofactor">
    <cofactor evidence="6 8 9">
        <name>NAD(+)</name>
        <dbReference type="ChEBI" id="CHEBI:57540"/>
    </cofactor>
    <text evidence="6 8 9">Binds 1 NAD(+) per subunit.</text>
</comment>
<dbReference type="EMBL" id="POWF01000001">
    <property type="protein sequence ID" value="PNQ75043.1"/>
    <property type="molecule type" value="Genomic_DNA"/>
</dbReference>
<dbReference type="HAMAP" id="MF_00563">
    <property type="entry name" value="AdoHcyase"/>
    <property type="match status" value="1"/>
</dbReference>
<dbReference type="EC" id="3.13.2.1" evidence="6"/>
<dbReference type="InterPro" id="IPR000043">
    <property type="entry name" value="Adenosylhomocysteinase-like"/>
</dbReference>
<dbReference type="Proteomes" id="UP000236641">
    <property type="component" value="Unassembled WGS sequence"/>
</dbReference>
<proteinExistence type="inferred from homology"/>
<evidence type="ECO:0000256" key="2">
    <source>
        <dbReference type="ARBA" id="ARBA00022490"/>
    </source>
</evidence>
<feature type="binding site" evidence="6 7">
    <location>
        <position position="137"/>
    </location>
    <ligand>
        <name>substrate</name>
    </ligand>
</feature>
<keyword evidence="5 6" id="KW-0520">NAD</keyword>
<keyword evidence="2 6" id="KW-0963">Cytoplasm</keyword>
<dbReference type="Gene3D" id="3.40.50.720">
    <property type="entry name" value="NAD(P)-binding Rossmann-like Domain"/>
    <property type="match status" value="1"/>
</dbReference>
<gene>
    <name evidence="6" type="primary">ahcY</name>
    <name evidence="12" type="ORF">C1T31_02600</name>
</gene>
<dbReference type="PANTHER" id="PTHR23420:SF0">
    <property type="entry name" value="ADENOSYLHOMOCYSTEINASE"/>
    <property type="match status" value="1"/>
</dbReference>
<protein>
    <recommendedName>
        <fullName evidence="6">Adenosylhomocysteinase</fullName>
        <ecNumber evidence="6">3.13.2.1</ecNumber>
    </recommendedName>
    <alternativeName>
        <fullName evidence="6">S-adenosyl-L-homocysteine hydrolase</fullName>
        <shortName evidence="6">AdoHcyase</shortName>
    </alternativeName>
</protein>
<dbReference type="GO" id="GO:0071269">
    <property type="term" value="P:L-homocysteine biosynthetic process"/>
    <property type="evidence" value="ECO:0007669"/>
    <property type="project" value="UniProtKB-UniRule"/>
</dbReference>
<dbReference type="PROSITE" id="PS00738">
    <property type="entry name" value="ADOHCYASE_1"/>
    <property type="match status" value="1"/>
</dbReference>
<evidence type="ECO:0000313" key="12">
    <source>
        <dbReference type="EMBL" id="PNQ75043.1"/>
    </source>
</evidence>
<accession>A0A2K1E451</accession>
<feature type="binding site" evidence="6">
    <location>
        <begin position="226"/>
        <end position="231"/>
    </location>
    <ligand>
        <name>NAD(+)</name>
        <dbReference type="ChEBI" id="CHEBI:57540"/>
    </ligand>
</feature>
<dbReference type="SMART" id="SM00996">
    <property type="entry name" value="AdoHcyase"/>
    <property type="match status" value="1"/>
</dbReference>
<evidence type="ECO:0000256" key="6">
    <source>
        <dbReference type="HAMAP-Rule" id="MF_00563"/>
    </source>
</evidence>
<dbReference type="SUPFAM" id="SSF51735">
    <property type="entry name" value="NAD(P)-binding Rossmann-fold domains"/>
    <property type="match status" value="1"/>
</dbReference>
<keyword evidence="4 6" id="KW-0378">Hydrolase</keyword>
<dbReference type="PROSITE" id="PS00739">
    <property type="entry name" value="ADOHCYASE_2"/>
    <property type="match status" value="1"/>
</dbReference>
<feature type="domain" description="S-adenosyl-L-homocysteine hydrolase NAD binding" evidence="11">
    <location>
        <begin position="197"/>
        <end position="358"/>
    </location>
</feature>
<evidence type="ECO:0000256" key="1">
    <source>
        <dbReference type="ARBA" id="ARBA00007122"/>
    </source>
</evidence>
<evidence type="ECO:0000256" key="9">
    <source>
        <dbReference type="RuleBase" id="RU000548"/>
    </source>
</evidence>
<reference evidence="12 13" key="1">
    <citation type="submission" date="2018-01" db="EMBL/GenBank/DDBJ databases">
        <title>The draft genome of Hanstruepera neustonica JCM19743.</title>
        <authorList>
            <person name="He R.-H."/>
            <person name="Du Z.-J."/>
        </authorList>
    </citation>
    <scope>NUCLEOTIDE SEQUENCE [LARGE SCALE GENOMIC DNA]</scope>
    <source>
        <strain evidence="12 13">JCM19743</strain>
    </source>
</reference>
<organism evidence="12 13">
    <name type="scientific">Hanstruepera neustonica</name>
    <dbReference type="NCBI Taxonomy" id="1445657"/>
    <lineage>
        <taxon>Bacteria</taxon>
        <taxon>Pseudomonadati</taxon>
        <taxon>Bacteroidota</taxon>
        <taxon>Flavobacteriia</taxon>
        <taxon>Flavobacteriales</taxon>
        <taxon>Flavobacteriaceae</taxon>
        <taxon>Hanstruepera</taxon>
    </lineage>
</organism>
<dbReference type="InterPro" id="IPR042172">
    <property type="entry name" value="Adenosylhomocyst_ase-like_sf"/>
</dbReference>
<feature type="binding site" evidence="8">
    <location>
        <position position="359"/>
    </location>
    <ligand>
        <name>NAD(+)</name>
        <dbReference type="ChEBI" id="CHEBI:57540"/>
    </ligand>
</feature>
<evidence type="ECO:0000256" key="4">
    <source>
        <dbReference type="ARBA" id="ARBA00022801"/>
    </source>
</evidence>
<comment type="caution">
    <text evidence="12">The sequence shown here is derived from an EMBL/GenBank/DDBJ whole genome shotgun (WGS) entry which is preliminary data.</text>
</comment>
<dbReference type="UniPathway" id="UPA00314">
    <property type="reaction ID" value="UER00076"/>
</dbReference>
<dbReference type="NCBIfam" id="NF004005">
    <property type="entry name" value="PRK05476.2-3"/>
    <property type="match status" value="1"/>
</dbReference>
<feature type="binding site" evidence="6 7">
    <location>
        <position position="192"/>
    </location>
    <ligand>
        <name>substrate</name>
    </ligand>
</feature>
<dbReference type="AlphaFoldDB" id="A0A2K1E451"/>
<dbReference type="GO" id="GO:0006730">
    <property type="term" value="P:one-carbon metabolic process"/>
    <property type="evidence" value="ECO:0007669"/>
    <property type="project" value="UniProtKB-UniRule"/>
</dbReference>
<feature type="binding site" evidence="8">
    <location>
        <begin position="228"/>
        <end position="233"/>
    </location>
    <ligand>
        <name>NAD(+)</name>
        <dbReference type="ChEBI" id="CHEBI:57540"/>
    </ligand>
</feature>
<dbReference type="CDD" id="cd00401">
    <property type="entry name" value="SAHH"/>
    <property type="match status" value="1"/>
</dbReference>
<keyword evidence="13" id="KW-1185">Reference proteome</keyword>
<dbReference type="GO" id="GO:0033353">
    <property type="term" value="P:S-adenosylmethionine cycle"/>
    <property type="evidence" value="ECO:0007669"/>
    <property type="project" value="TreeGrafter"/>
</dbReference>
<feature type="binding site" evidence="6 7">
    <location>
        <position position="162"/>
    </location>
    <ligand>
        <name>substrate</name>
    </ligand>
</feature>
<evidence type="ECO:0000256" key="10">
    <source>
        <dbReference type="RuleBase" id="RU004166"/>
    </source>
</evidence>
<dbReference type="NCBIfam" id="TIGR00936">
    <property type="entry name" value="ahcY"/>
    <property type="match status" value="1"/>
</dbReference>
<dbReference type="OrthoDB" id="9802717at2"/>
<dbReference type="Gene3D" id="3.40.50.1480">
    <property type="entry name" value="Adenosylhomocysteinase-like"/>
    <property type="match status" value="1"/>
</dbReference>
<evidence type="ECO:0000259" key="11">
    <source>
        <dbReference type="SMART" id="SM00997"/>
    </source>
</evidence>
<feature type="binding site" evidence="6 8">
    <location>
        <position position="352"/>
    </location>
    <ligand>
        <name>NAD(+)</name>
        <dbReference type="ChEBI" id="CHEBI:57540"/>
    </ligand>
</feature>
<dbReference type="InterPro" id="IPR020082">
    <property type="entry name" value="S-Ado-L-homoCys_hydrolase_CS"/>
</dbReference>
<evidence type="ECO:0000256" key="8">
    <source>
        <dbReference type="PIRSR" id="PIRSR001109-2"/>
    </source>
</evidence>
<dbReference type="Pfam" id="PF05221">
    <property type="entry name" value="AdoHcyase"/>
    <property type="match status" value="1"/>
</dbReference>
<dbReference type="InterPro" id="IPR015878">
    <property type="entry name" value="Ado_hCys_hydrolase_NAD-bd"/>
</dbReference>
<feature type="binding site" evidence="6 7">
    <location>
        <position position="196"/>
    </location>
    <ligand>
        <name>substrate</name>
    </ligand>
</feature>
<dbReference type="GO" id="GO:0004013">
    <property type="term" value="F:adenosylhomocysteinase activity"/>
    <property type="evidence" value="ECO:0007669"/>
    <property type="project" value="UniProtKB-UniRule"/>
</dbReference>
<comment type="function">
    <text evidence="6">May play a key role in the regulation of the intracellular concentration of adenosylhomocysteine.</text>
</comment>
<evidence type="ECO:0000256" key="5">
    <source>
        <dbReference type="ARBA" id="ARBA00023027"/>
    </source>
</evidence>
<dbReference type="GO" id="GO:0005829">
    <property type="term" value="C:cytosol"/>
    <property type="evidence" value="ECO:0007669"/>
    <property type="project" value="TreeGrafter"/>
</dbReference>
<feature type="binding site" evidence="6 8">
    <location>
        <begin position="163"/>
        <end position="165"/>
    </location>
    <ligand>
        <name>NAD(+)</name>
        <dbReference type="ChEBI" id="CHEBI:57540"/>
    </ligand>
</feature>